<dbReference type="SMART" id="SM00530">
    <property type="entry name" value="HTH_XRE"/>
    <property type="match status" value="1"/>
</dbReference>
<accession>A0A6M8T0Q6</accession>
<sequence>MTQDYEQLKKRLALNIKIARKTAKMSQEALALNADVDRTYVSQLERGIANPSLLILCRLADILQVDILDLLARSTDMASHEGDSSI</sequence>
<dbReference type="PROSITE" id="PS50943">
    <property type="entry name" value="HTH_CROC1"/>
    <property type="match status" value="1"/>
</dbReference>
<dbReference type="PANTHER" id="PTHR46797:SF1">
    <property type="entry name" value="METHYLPHOSPHONATE SYNTHASE"/>
    <property type="match status" value="1"/>
</dbReference>
<protein>
    <submittedName>
        <fullName evidence="3">Helix-turn-helix transcriptional regulator</fullName>
    </submittedName>
</protein>
<geneLocation type="plasmid" evidence="3 4">
    <name>unnamed1</name>
</geneLocation>
<dbReference type="AlphaFoldDB" id="A0A6M8T0Q6"/>
<keyword evidence="4" id="KW-1185">Reference proteome</keyword>
<dbReference type="RefSeq" id="WP_173534760.1">
    <property type="nucleotide sequence ID" value="NZ_CP054144.1"/>
</dbReference>
<evidence type="ECO:0000313" key="3">
    <source>
        <dbReference type="EMBL" id="QKJ68259.1"/>
    </source>
</evidence>
<dbReference type="KEGG" id="dee:HQN60_15720"/>
<dbReference type="GO" id="GO:0003677">
    <property type="term" value="F:DNA binding"/>
    <property type="evidence" value="ECO:0007669"/>
    <property type="project" value="UniProtKB-KW"/>
</dbReference>
<dbReference type="GO" id="GO:0003700">
    <property type="term" value="F:DNA-binding transcription factor activity"/>
    <property type="evidence" value="ECO:0007669"/>
    <property type="project" value="TreeGrafter"/>
</dbReference>
<dbReference type="Proteomes" id="UP000504844">
    <property type="component" value="Plasmid unnamed1"/>
</dbReference>
<dbReference type="EMBL" id="CP054144">
    <property type="protein sequence ID" value="QKJ68259.1"/>
    <property type="molecule type" value="Genomic_DNA"/>
</dbReference>
<dbReference type="InterPro" id="IPR050807">
    <property type="entry name" value="TransReg_Diox_bact_type"/>
</dbReference>
<dbReference type="GO" id="GO:0005829">
    <property type="term" value="C:cytosol"/>
    <property type="evidence" value="ECO:0007669"/>
    <property type="project" value="TreeGrafter"/>
</dbReference>
<feature type="domain" description="HTH cro/C1-type" evidence="2">
    <location>
        <begin position="16"/>
        <end position="70"/>
    </location>
</feature>
<reference evidence="3 4" key="1">
    <citation type="submission" date="2020-05" db="EMBL/GenBank/DDBJ databases">
        <title>Complete genome sequence of Deefgea sp. D17.</title>
        <authorList>
            <person name="Bae J.-W."/>
            <person name="Han J.E."/>
        </authorList>
    </citation>
    <scope>NUCLEOTIDE SEQUENCE [LARGE SCALE GENOMIC DNA]</scope>
    <source>
        <strain evidence="3 4">D17</strain>
        <plasmid evidence="3 4">unnamed1</plasmid>
    </source>
</reference>
<evidence type="ECO:0000256" key="1">
    <source>
        <dbReference type="ARBA" id="ARBA00023125"/>
    </source>
</evidence>
<organism evidence="3 4">
    <name type="scientific">Deefgea piscis</name>
    <dbReference type="NCBI Taxonomy" id="2739061"/>
    <lineage>
        <taxon>Bacteria</taxon>
        <taxon>Pseudomonadati</taxon>
        <taxon>Pseudomonadota</taxon>
        <taxon>Betaproteobacteria</taxon>
        <taxon>Neisseriales</taxon>
        <taxon>Chitinibacteraceae</taxon>
        <taxon>Deefgea</taxon>
    </lineage>
</organism>
<dbReference type="PANTHER" id="PTHR46797">
    <property type="entry name" value="HTH-TYPE TRANSCRIPTIONAL REGULATOR"/>
    <property type="match status" value="1"/>
</dbReference>
<keyword evidence="3" id="KW-0614">Plasmid</keyword>
<keyword evidence="1" id="KW-0238">DNA-binding</keyword>
<dbReference type="SUPFAM" id="SSF47413">
    <property type="entry name" value="lambda repressor-like DNA-binding domains"/>
    <property type="match status" value="1"/>
</dbReference>
<gene>
    <name evidence="3" type="ORF">HQN60_15720</name>
</gene>
<evidence type="ECO:0000259" key="2">
    <source>
        <dbReference type="PROSITE" id="PS50943"/>
    </source>
</evidence>
<dbReference type="InterPro" id="IPR001387">
    <property type="entry name" value="Cro/C1-type_HTH"/>
</dbReference>
<proteinExistence type="predicted"/>
<dbReference type="InterPro" id="IPR010982">
    <property type="entry name" value="Lambda_DNA-bd_dom_sf"/>
</dbReference>
<evidence type="ECO:0000313" key="4">
    <source>
        <dbReference type="Proteomes" id="UP000504844"/>
    </source>
</evidence>
<dbReference type="Pfam" id="PF01381">
    <property type="entry name" value="HTH_3"/>
    <property type="match status" value="1"/>
</dbReference>
<dbReference type="CDD" id="cd00093">
    <property type="entry name" value="HTH_XRE"/>
    <property type="match status" value="1"/>
</dbReference>
<dbReference type="Gene3D" id="1.10.260.40">
    <property type="entry name" value="lambda repressor-like DNA-binding domains"/>
    <property type="match status" value="1"/>
</dbReference>
<name>A0A6M8T0Q6_9NEIS</name>